<name>A0A098G6F2_9GAMM</name>
<evidence type="ECO:0000313" key="1">
    <source>
        <dbReference type="EMBL" id="CEG57561.1"/>
    </source>
</evidence>
<dbReference type="Pfam" id="PF23023">
    <property type="entry name" value="Anti-Pycsar_Apyc1"/>
    <property type="match status" value="1"/>
</dbReference>
<evidence type="ECO:0000313" key="2">
    <source>
        <dbReference type="Proteomes" id="UP000032430"/>
    </source>
</evidence>
<dbReference type="RefSeq" id="WP_045096036.1">
    <property type="nucleotide sequence ID" value="NZ_LN614827.1"/>
</dbReference>
<dbReference type="GO" id="GO:0016787">
    <property type="term" value="F:hydrolase activity"/>
    <property type="evidence" value="ECO:0007669"/>
    <property type="project" value="UniProtKB-KW"/>
</dbReference>
<protein>
    <submittedName>
        <fullName evidence="1">Uncharacterized protein</fullName>
    </submittedName>
</protein>
<dbReference type="GO" id="GO:0046872">
    <property type="term" value="F:metal ion binding"/>
    <property type="evidence" value="ECO:0007669"/>
    <property type="project" value="UniProtKB-KW"/>
</dbReference>
<dbReference type="OrthoDB" id="9803916at2"/>
<dbReference type="STRING" id="1212491.LFA_2182"/>
<dbReference type="KEGG" id="lfa:LFA_2182"/>
<reference evidence="2" key="1">
    <citation type="submission" date="2014-09" db="EMBL/GenBank/DDBJ databases">
        <authorList>
            <person name="Gomez-Valero L."/>
        </authorList>
    </citation>
    <scope>NUCLEOTIDE SEQUENCE [LARGE SCALE GENOMIC DNA]</scope>
    <source>
        <strain evidence="2">ATCC700992</strain>
    </source>
</reference>
<dbReference type="Proteomes" id="UP000032430">
    <property type="component" value="Chromosome I"/>
</dbReference>
<dbReference type="HOGENOM" id="CLU_096503_1_0_6"/>
<proteinExistence type="predicted"/>
<dbReference type="Gene3D" id="3.60.15.10">
    <property type="entry name" value="Ribonuclease Z/Hydroxyacylglutathione hydrolase-like"/>
    <property type="match status" value="1"/>
</dbReference>
<dbReference type="PANTHER" id="PTHR42663:SF6">
    <property type="entry name" value="HYDROLASE C777.06C-RELATED"/>
    <property type="match status" value="1"/>
</dbReference>
<sequence length="255" mass="29078">MTLKMTFLGSGSAFTVGPENYHSNILLQIKKDILLLDAGSDLRHSLREQKLSYLDINNVYISHLHGDHTGGLEWLALTSHFDPNYKGKPNLFASAEVLTDLWNKTLCGGLSTLTKKPPSIESFFNPNPIGEEASFIWHSIEFKLVKTIHFYSNYELMPSYGLLFTYNKICILFTSDTQSTLDRLLPFYEKADLIFQDCETSPTKSTVHAHYSELVLLPETIKKKMWLYHYNPGELPDAQKDGFLGFVTKGQHFLF</sequence>
<accession>A0A098G6F2</accession>
<organism evidence="1 2">
    <name type="scientific">Legionella fallonii LLAP-10</name>
    <dbReference type="NCBI Taxonomy" id="1212491"/>
    <lineage>
        <taxon>Bacteria</taxon>
        <taxon>Pseudomonadati</taxon>
        <taxon>Pseudomonadota</taxon>
        <taxon>Gammaproteobacteria</taxon>
        <taxon>Legionellales</taxon>
        <taxon>Legionellaceae</taxon>
        <taxon>Legionella</taxon>
    </lineage>
</organism>
<dbReference type="EMBL" id="LN614827">
    <property type="protein sequence ID" value="CEG57561.1"/>
    <property type="molecule type" value="Genomic_DNA"/>
</dbReference>
<dbReference type="PANTHER" id="PTHR42663">
    <property type="entry name" value="HYDROLASE C777.06C-RELATED-RELATED"/>
    <property type="match status" value="1"/>
</dbReference>
<dbReference type="SUPFAM" id="SSF56281">
    <property type="entry name" value="Metallo-hydrolase/oxidoreductase"/>
    <property type="match status" value="1"/>
</dbReference>
<dbReference type="InterPro" id="IPR036866">
    <property type="entry name" value="RibonucZ/Hydroxyglut_hydro"/>
</dbReference>
<gene>
    <name evidence="1" type="ORF">LFA_2182</name>
</gene>
<keyword evidence="2" id="KW-1185">Reference proteome</keyword>
<dbReference type="AlphaFoldDB" id="A0A098G6F2"/>